<reference evidence="3" key="1">
    <citation type="journal article" date="2019" name="Int. J. Syst. Evol. Microbiol.">
        <title>The Global Catalogue of Microorganisms (GCM) 10K type strain sequencing project: providing services to taxonomists for standard genome sequencing and annotation.</title>
        <authorList>
            <consortium name="The Broad Institute Genomics Platform"/>
            <consortium name="The Broad Institute Genome Sequencing Center for Infectious Disease"/>
            <person name="Wu L."/>
            <person name="Ma J."/>
        </authorList>
    </citation>
    <scope>NUCLEOTIDE SEQUENCE [LARGE SCALE GENOMIC DNA]</scope>
    <source>
        <strain evidence="3">JCM 17138</strain>
    </source>
</reference>
<accession>A0ABP7IWF5</accession>
<sequence length="59" mass="6068">MSEDPAYADTDPPVTTLSLSPGVAMEAAVTALIGAIESPGARPPVLVPHRLTVRESSQP</sequence>
<organism evidence="2 3">
    <name type="scientific">Streptomyces coacervatus</name>
    <dbReference type="NCBI Taxonomy" id="647381"/>
    <lineage>
        <taxon>Bacteria</taxon>
        <taxon>Bacillati</taxon>
        <taxon>Actinomycetota</taxon>
        <taxon>Actinomycetes</taxon>
        <taxon>Kitasatosporales</taxon>
        <taxon>Streptomycetaceae</taxon>
        <taxon>Streptomyces</taxon>
    </lineage>
</organism>
<comment type="caution">
    <text evidence="2">The sequence shown here is derived from an EMBL/GenBank/DDBJ whole genome shotgun (WGS) entry which is preliminary data.</text>
</comment>
<evidence type="ECO:0008006" key="4">
    <source>
        <dbReference type="Google" id="ProtNLM"/>
    </source>
</evidence>
<name>A0ABP7IWF5_9ACTN</name>
<proteinExistence type="predicted"/>
<evidence type="ECO:0000256" key="1">
    <source>
        <dbReference type="SAM" id="MobiDB-lite"/>
    </source>
</evidence>
<evidence type="ECO:0000313" key="3">
    <source>
        <dbReference type="Proteomes" id="UP001501009"/>
    </source>
</evidence>
<protein>
    <recommendedName>
        <fullName evidence="4">LacI family transcriptional regulator</fullName>
    </recommendedName>
</protein>
<keyword evidence="3" id="KW-1185">Reference proteome</keyword>
<feature type="region of interest" description="Disordered" evidence="1">
    <location>
        <begin position="39"/>
        <end position="59"/>
    </location>
</feature>
<gene>
    <name evidence="2" type="ORF">GCM10022403_071650</name>
</gene>
<dbReference type="EMBL" id="BAABDE010000028">
    <property type="protein sequence ID" value="GAA3828067.1"/>
    <property type="molecule type" value="Genomic_DNA"/>
</dbReference>
<evidence type="ECO:0000313" key="2">
    <source>
        <dbReference type="EMBL" id="GAA3828067.1"/>
    </source>
</evidence>
<dbReference type="Proteomes" id="UP001501009">
    <property type="component" value="Unassembled WGS sequence"/>
</dbReference>